<keyword evidence="2" id="KW-1185">Reference proteome</keyword>
<dbReference type="Pfam" id="PF14135">
    <property type="entry name" value="DUF4302"/>
    <property type="match status" value="1"/>
</dbReference>
<dbReference type="RefSeq" id="WP_079467650.1">
    <property type="nucleotide sequence ID" value="NZ_FUZZ01000001.1"/>
</dbReference>
<dbReference type="InterPro" id="IPR025396">
    <property type="entry name" value="DUF4302"/>
</dbReference>
<dbReference type="EMBL" id="FUZZ01000001">
    <property type="protein sequence ID" value="SKC95240.1"/>
    <property type="molecule type" value="Genomic_DNA"/>
</dbReference>
<sequence length="433" mass="48070">MRNNLICLFFIITGMFACKKETDPLFDKSPDERINDTLARYQQVLTTAPYGWKAFVYPAGVPGSVFGFYFSFSDANRVQMYSDFDAASTGTMRESSWRLKALQQPCLLFDTYSYLHVLSDPDAGQNGGQYGQGLGSDFEFAINGAVGDTVWLTGRFHGSKAILVKATQQDKDNYLQHRINRSIDSISAILTYFHKLTIGTNRYDISINPYLHRVNFTWIANGKVQQATTGYVYTPGGISLMPAFTDSTITISSFDQVKWENGAITFTVNGKAAAISETVTPLAIDAAAPRRWYQHALQNESYWATYYGFHVNGKDDACGITGLPAYAFLTYYPQIDGPGTSLDLLGFVVRRETGGNVISYGPGYDAPTFTQDGRIIFNDNGLYGSLPADRTAINKTRSLMADPAGFYLVQTSSLTYDMVNARDGKSWINWQGF</sequence>
<proteinExistence type="predicted"/>
<accession>A0A1T5N444</accession>
<dbReference type="Proteomes" id="UP000190166">
    <property type="component" value="Unassembled WGS sequence"/>
</dbReference>
<dbReference type="STRING" id="393003.SAMN05660461_0303"/>
<reference evidence="1 2" key="1">
    <citation type="submission" date="2017-02" db="EMBL/GenBank/DDBJ databases">
        <authorList>
            <person name="Peterson S.W."/>
        </authorList>
    </citation>
    <scope>NUCLEOTIDE SEQUENCE [LARGE SCALE GENOMIC DNA]</scope>
    <source>
        <strain evidence="1 2">DSM 18108</strain>
    </source>
</reference>
<protein>
    <recommendedName>
        <fullName evidence="3">DUF4302 domain-containing protein</fullName>
    </recommendedName>
</protein>
<dbReference type="PROSITE" id="PS51257">
    <property type="entry name" value="PROKAR_LIPOPROTEIN"/>
    <property type="match status" value="1"/>
</dbReference>
<name>A0A1T5N444_9BACT</name>
<dbReference type="AlphaFoldDB" id="A0A1T5N444"/>
<gene>
    <name evidence="1" type="ORF">SAMN05660461_0303</name>
</gene>
<evidence type="ECO:0000313" key="1">
    <source>
        <dbReference type="EMBL" id="SKC95240.1"/>
    </source>
</evidence>
<organism evidence="1 2">
    <name type="scientific">Chitinophaga ginsengisegetis</name>
    <dbReference type="NCBI Taxonomy" id="393003"/>
    <lineage>
        <taxon>Bacteria</taxon>
        <taxon>Pseudomonadati</taxon>
        <taxon>Bacteroidota</taxon>
        <taxon>Chitinophagia</taxon>
        <taxon>Chitinophagales</taxon>
        <taxon>Chitinophagaceae</taxon>
        <taxon>Chitinophaga</taxon>
    </lineage>
</organism>
<evidence type="ECO:0000313" key="2">
    <source>
        <dbReference type="Proteomes" id="UP000190166"/>
    </source>
</evidence>
<evidence type="ECO:0008006" key="3">
    <source>
        <dbReference type="Google" id="ProtNLM"/>
    </source>
</evidence>